<dbReference type="RefSeq" id="WP_165327291.1">
    <property type="nucleotide sequence ID" value="NZ_CP049109.1"/>
</dbReference>
<comment type="similarity">
    <text evidence="1">Belongs to the Skp family.</text>
</comment>
<keyword evidence="6" id="KW-1185">Reference proteome</keyword>
<dbReference type="InterPro" id="IPR005632">
    <property type="entry name" value="Chaperone_Skp"/>
</dbReference>
<evidence type="ECO:0000313" key="5">
    <source>
        <dbReference type="EMBL" id="QIG80284.1"/>
    </source>
</evidence>
<dbReference type="SUPFAM" id="SSF111384">
    <property type="entry name" value="OmpH-like"/>
    <property type="match status" value="1"/>
</dbReference>
<evidence type="ECO:0000256" key="2">
    <source>
        <dbReference type="ARBA" id="ARBA00022729"/>
    </source>
</evidence>
<accession>A0A6G6Y5Q5</accession>
<gene>
    <name evidence="5" type="ORF">G5C33_11195</name>
</gene>
<feature type="chain" id="PRO_5026141886" evidence="4">
    <location>
        <begin position="30"/>
        <end position="213"/>
    </location>
</feature>
<feature type="compositionally biased region" description="Low complexity" evidence="3">
    <location>
        <begin position="188"/>
        <end position="213"/>
    </location>
</feature>
<protein>
    <submittedName>
        <fullName evidence="5">OmpH family outer membrane protein</fullName>
    </submittedName>
</protein>
<dbReference type="AlphaFoldDB" id="A0A6G6Y5Q5"/>
<sequence length="213" mass="22653">MKTIFSAAASALLVTAASAAIAPAAYAQAAPGIGVLDPEGAVQNSQAYQTAIQQIQTAHAAVIQQANDRSTAFQQEMAPQVQAFQQARQDPNADRNALATQYQQIETRRQQAEQELQQLMMPVARARAYVEEQIAAQLPAALRTVIQQRGIAVVLRPEAVIQVAPSANLTADVTTQLNTLVPSVSITPPADWQPGQQGQQQQQAAPAAPTEGR</sequence>
<dbReference type="Proteomes" id="UP000501568">
    <property type="component" value="Chromosome"/>
</dbReference>
<dbReference type="GO" id="GO:0051082">
    <property type="term" value="F:unfolded protein binding"/>
    <property type="evidence" value="ECO:0007669"/>
    <property type="project" value="InterPro"/>
</dbReference>
<evidence type="ECO:0000256" key="4">
    <source>
        <dbReference type="SAM" id="SignalP"/>
    </source>
</evidence>
<name>A0A6G6Y5Q5_9SPHN</name>
<feature type="region of interest" description="Disordered" evidence="3">
    <location>
        <begin position="185"/>
        <end position="213"/>
    </location>
</feature>
<dbReference type="Pfam" id="PF03938">
    <property type="entry name" value="OmpH"/>
    <property type="match status" value="1"/>
</dbReference>
<dbReference type="InterPro" id="IPR024930">
    <property type="entry name" value="Skp_dom_sf"/>
</dbReference>
<dbReference type="KEGG" id="spzr:G5C33_11195"/>
<dbReference type="Gene3D" id="3.30.910.20">
    <property type="entry name" value="Skp domain"/>
    <property type="match status" value="1"/>
</dbReference>
<reference evidence="5 6" key="1">
    <citation type="submission" date="2020-02" db="EMBL/GenBank/DDBJ databases">
        <authorList>
            <person name="Zheng R.K."/>
            <person name="Sun C.M."/>
        </authorList>
    </citation>
    <scope>NUCLEOTIDE SEQUENCE [LARGE SCALE GENOMIC DNA]</scope>
    <source>
        <strain evidence="6">zrk23</strain>
    </source>
</reference>
<dbReference type="GO" id="GO:0050821">
    <property type="term" value="P:protein stabilization"/>
    <property type="evidence" value="ECO:0007669"/>
    <property type="project" value="TreeGrafter"/>
</dbReference>
<evidence type="ECO:0000313" key="6">
    <source>
        <dbReference type="Proteomes" id="UP000501568"/>
    </source>
</evidence>
<dbReference type="PANTHER" id="PTHR35089">
    <property type="entry name" value="CHAPERONE PROTEIN SKP"/>
    <property type="match status" value="1"/>
</dbReference>
<evidence type="ECO:0000256" key="1">
    <source>
        <dbReference type="ARBA" id="ARBA00009091"/>
    </source>
</evidence>
<dbReference type="GO" id="GO:0005829">
    <property type="term" value="C:cytosol"/>
    <property type="evidence" value="ECO:0007669"/>
    <property type="project" value="TreeGrafter"/>
</dbReference>
<keyword evidence="2 4" id="KW-0732">Signal</keyword>
<evidence type="ECO:0000256" key="3">
    <source>
        <dbReference type="SAM" id="MobiDB-lite"/>
    </source>
</evidence>
<feature type="signal peptide" evidence="4">
    <location>
        <begin position="1"/>
        <end position="29"/>
    </location>
</feature>
<dbReference type="PANTHER" id="PTHR35089:SF1">
    <property type="entry name" value="CHAPERONE PROTEIN SKP"/>
    <property type="match status" value="1"/>
</dbReference>
<organism evidence="5 6">
    <name type="scientific">Stakelama tenebrarum</name>
    <dbReference type="NCBI Taxonomy" id="2711215"/>
    <lineage>
        <taxon>Bacteria</taxon>
        <taxon>Pseudomonadati</taxon>
        <taxon>Pseudomonadota</taxon>
        <taxon>Alphaproteobacteria</taxon>
        <taxon>Sphingomonadales</taxon>
        <taxon>Sphingomonadaceae</taxon>
        <taxon>Stakelama</taxon>
    </lineage>
</organism>
<dbReference type="EMBL" id="CP049109">
    <property type="protein sequence ID" value="QIG80284.1"/>
    <property type="molecule type" value="Genomic_DNA"/>
</dbReference>
<proteinExistence type="inferred from homology"/>
<dbReference type="SMART" id="SM00935">
    <property type="entry name" value="OmpH"/>
    <property type="match status" value="1"/>
</dbReference>